<dbReference type="Gene3D" id="3.30.200.20">
    <property type="entry name" value="Phosphorylase Kinase, domain 1"/>
    <property type="match status" value="1"/>
</dbReference>
<evidence type="ECO:0000259" key="6">
    <source>
        <dbReference type="PROSITE" id="PS50011"/>
    </source>
</evidence>
<dbReference type="PROSITE" id="PS50011">
    <property type="entry name" value="PROTEIN_KINASE_DOM"/>
    <property type="match status" value="1"/>
</dbReference>
<dbReference type="InterPro" id="IPR017441">
    <property type="entry name" value="Protein_kinase_ATP_BS"/>
</dbReference>
<dbReference type="Gene3D" id="3.30.70.80">
    <property type="entry name" value="Peptidase S8 propeptide/proteinase inhibitor I9"/>
    <property type="match status" value="1"/>
</dbReference>
<dbReference type="SUPFAM" id="SSF56112">
    <property type="entry name" value="Protein kinase-like (PK-like)"/>
    <property type="match status" value="1"/>
</dbReference>
<keyword evidence="2 5" id="KW-0547">Nucleotide-binding</keyword>
<dbReference type="InterPro" id="IPR050339">
    <property type="entry name" value="CC_SR_Kinase"/>
</dbReference>
<evidence type="ECO:0000256" key="5">
    <source>
        <dbReference type="PROSITE-ProRule" id="PRU10141"/>
    </source>
</evidence>
<dbReference type="GO" id="GO:0005737">
    <property type="term" value="C:cytoplasm"/>
    <property type="evidence" value="ECO:0007669"/>
    <property type="project" value="TreeGrafter"/>
</dbReference>
<dbReference type="Pfam" id="PF05922">
    <property type="entry name" value="Inhibitor_I9"/>
    <property type="match status" value="1"/>
</dbReference>
<evidence type="ECO:0000256" key="3">
    <source>
        <dbReference type="ARBA" id="ARBA00022777"/>
    </source>
</evidence>
<feature type="binding site" evidence="5">
    <location>
        <position position="62"/>
    </location>
    <ligand>
        <name>ATP</name>
        <dbReference type="ChEBI" id="CHEBI:30616"/>
    </ligand>
</feature>
<keyword evidence="3" id="KW-0418">Kinase</keyword>
<dbReference type="GO" id="GO:0004672">
    <property type="term" value="F:protein kinase activity"/>
    <property type="evidence" value="ECO:0007669"/>
    <property type="project" value="InterPro"/>
</dbReference>
<feature type="domain" description="Protein kinase" evidence="6">
    <location>
        <begin position="32"/>
        <end position="301"/>
    </location>
</feature>
<name>A0AAW1WUK0_RUBAR</name>
<evidence type="ECO:0000313" key="8">
    <source>
        <dbReference type="Proteomes" id="UP001457282"/>
    </source>
</evidence>
<organism evidence="7 8">
    <name type="scientific">Rubus argutus</name>
    <name type="common">Southern blackberry</name>
    <dbReference type="NCBI Taxonomy" id="59490"/>
    <lineage>
        <taxon>Eukaryota</taxon>
        <taxon>Viridiplantae</taxon>
        <taxon>Streptophyta</taxon>
        <taxon>Embryophyta</taxon>
        <taxon>Tracheophyta</taxon>
        <taxon>Spermatophyta</taxon>
        <taxon>Magnoliopsida</taxon>
        <taxon>eudicotyledons</taxon>
        <taxon>Gunneridae</taxon>
        <taxon>Pentapetalae</taxon>
        <taxon>rosids</taxon>
        <taxon>fabids</taxon>
        <taxon>Rosales</taxon>
        <taxon>Rosaceae</taxon>
        <taxon>Rosoideae</taxon>
        <taxon>Rosoideae incertae sedis</taxon>
        <taxon>Rubus</taxon>
    </lineage>
</organism>
<reference evidence="7 8" key="1">
    <citation type="journal article" date="2023" name="G3 (Bethesda)">
        <title>A chromosome-length genome assembly and annotation of blackberry (Rubus argutus, cv. 'Hillquist').</title>
        <authorList>
            <person name="Bruna T."/>
            <person name="Aryal R."/>
            <person name="Dudchenko O."/>
            <person name="Sargent D.J."/>
            <person name="Mead D."/>
            <person name="Buti M."/>
            <person name="Cavallini A."/>
            <person name="Hytonen T."/>
            <person name="Andres J."/>
            <person name="Pham M."/>
            <person name="Weisz D."/>
            <person name="Mascagni F."/>
            <person name="Usai G."/>
            <person name="Natali L."/>
            <person name="Bassil N."/>
            <person name="Fernandez G.E."/>
            <person name="Lomsadze A."/>
            <person name="Armour M."/>
            <person name="Olukolu B."/>
            <person name="Poorten T."/>
            <person name="Britton C."/>
            <person name="Davik J."/>
            <person name="Ashrafi H."/>
            <person name="Aiden E.L."/>
            <person name="Borodovsky M."/>
            <person name="Worthington M."/>
        </authorList>
    </citation>
    <scope>NUCLEOTIDE SEQUENCE [LARGE SCALE GENOMIC DNA]</scope>
    <source>
        <strain evidence="7">PI 553951</strain>
    </source>
</reference>
<sequence length="399" mass="45057">MKPITCPITSELIQSPEFSPNNGEFSLFLTAFEELDILGSGAFGTVVRCRNRADNREYAIKKVQIGSIKEYGVQKVVRETQILSGLNDECNIVRYHTGWFESRLNGKWEECSDGALTSNDKFPCLYIQMELCERSLEEILGEGKMKEKEYWGIFEKIANCLQHIHAKGFMHGDLSCRNVFFKENEVKIGDFGLARYLEEGGNIEEVHINVDTIDEPIISKPPEKEVSMKYDIYCAGVILLRMLSSTVEDEELDPYWTWVAEKTFPPTWEDDLNKFLSSLLHKDPAMRPSTSEMVSRVGIFVLSCHGQERKVHIVYMGEPPHRNFSAQSTHHLALEGLLGSVELAKESLIYIYGKSLNGFTAKLSDEEVAKLSGIWTESDCFNDDGFGPPPVPTSPATTK</sequence>
<evidence type="ECO:0000256" key="2">
    <source>
        <dbReference type="ARBA" id="ARBA00022741"/>
    </source>
</evidence>
<dbReference type="PROSITE" id="PS00109">
    <property type="entry name" value="PROTEIN_KINASE_TYR"/>
    <property type="match status" value="1"/>
</dbReference>
<keyword evidence="1" id="KW-0808">Transferase</keyword>
<keyword evidence="8" id="KW-1185">Reference proteome</keyword>
<dbReference type="GO" id="GO:0005524">
    <property type="term" value="F:ATP binding"/>
    <property type="evidence" value="ECO:0007669"/>
    <property type="project" value="UniProtKB-UniRule"/>
</dbReference>
<evidence type="ECO:0000256" key="4">
    <source>
        <dbReference type="ARBA" id="ARBA00022840"/>
    </source>
</evidence>
<dbReference type="PROSITE" id="PS00107">
    <property type="entry name" value="PROTEIN_KINASE_ATP"/>
    <property type="match status" value="1"/>
</dbReference>
<dbReference type="Proteomes" id="UP001457282">
    <property type="component" value="Unassembled WGS sequence"/>
</dbReference>
<comment type="caution">
    <text evidence="7">The sequence shown here is derived from an EMBL/GenBank/DDBJ whole genome shotgun (WGS) entry which is preliminary data.</text>
</comment>
<gene>
    <name evidence="7" type="ORF">M0R45_024541</name>
</gene>
<keyword evidence="4 5" id="KW-0067">ATP-binding</keyword>
<dbReference type="AlphaFoldDB" id="A0AAW1WUK0"/>
<accession>A0AAW1WUK0</accession>
<dbReference type="InterPro" id="IPR010259">
    <property type="entry name" value="S8pro/Inhibitor_I9"/>
</dbReference>
<evidence type="ECO:0000256" key="1">
    <source>
        <dbReference type="ARBA" id="ARBA00022679"/>
    </source>
</evidence>
<proteinExistence type="predicted"/>
<dbReference type="InterPro" id="IPR037045">
    <property type="entry name" value="S8pro/Inhibitor_I9_sf"/>
</dbReference>
<dbReference type="InterPro" id="IPR011009">
    <property type="entry name" value="Kinase-like_dom_sf"/>
</dbReference>
<dbReference type="GO" id="GO:0005634">
    <property type="term" value="C:nucleus"/>
    <property type="evidence" value="ECO:0007669"/>
    <property type="project" value="TreeGrafter"/>
</dbReference>
<dbReference type="PANTHER" id="PTHR11042">
    <property type="entry name" value="EUKARYOTIC TRANSLATION INITIATION FACTOR 2-ALPHA KINASE EIF2-ALPHA KINASE -RELATED"/>
    <property type="match status" value="1"/>
</dbReference>
<dbReference type="Gene3D" id="1.10.510.10">
    <property type="entry name" value="Transferase(Phosphotransferase) domain 1"/>
    <property type="match status" value="1"/>
</dbReference>
<dbReference type="Pfam" id="PF00069">
    <property type="entry name" value="Pkinase"/>
    <property type="match status" value="1"/>
</dbReference>
<protein>
    <recommendedName>
        <fullName evidence="6">Protein kinase domain-containing protein</fullName>
    </recommendedName>
</protein>
<dbReference type="EMBL" id="JBEDUW010000005">
    <property type="protein sequence ID" value="KAK9927356.1"/>
    <property type="molecule type" value="Genomic_DNA"/>
</dbReference>
<evidence type="ECO:0000313" key="7">
    <source>
        <dbReference type="EMBL" id="KAK9927356.1"/>
    </source>
</evidence>
<dbReference type="InterPro" id="IPR008266">
    <property type="entry name" value="Tyr_kinase_AS"/>
</dbReference>
<dbReference type="InterPro" id="IPR000719">
    <property type="entry name" value="Prot_kinase_dom"/>
</dbReference>